<organism evidence="14 15">
    <name type="scientific">Anolis carolinensis</name>
    <name type="common">Green anole</name>
    <name type="synonym">American chameleon</name>
    <dbReference type="NCBI Taxonomy" id="28377"/>
    <lineage>
        <taxon>Eukaryota</taxon>
        <taxon>Metazoa</taxon>
        <taxon>Chordata</taxon>
        <taxon>Craniata</taxon>
        <taxon>Vertebrata</taxon>
        <taxon>Euteleostomi</taxon>
        <taxon>Lepidosauria</taxon>
        <taxon>Squamata</taxon>
        <taxon>Bifurcata</taxon>
        <taxon>Unidentata</taxon>
        <taxon>Episquamata</taxon>
        <taxon>Toxicofera</taxon>
        <taxon>Iguania</taxon>
        <taxon>Dactyloidae</taxon>
        <taxon>Anolis</taxon>
    </lineage>
</organism>
<evidence type="ECO:0000256" key="2">
    <source>
        <dbReference type="ARBA" id="ARBA00007376"/>
    </source>
</evidence>
<dbReference type="Gene3D" id="1.20.1070.10">
    <property type="entry name" value="Rhodopsin 7-helix transmembrane proteins"/>
    <property type="match status" value="1"/>
</dbReference>
<dbReference type="SUPFAM" id="SSF81321">
    <property type="entry name" value="Family A G protein-coupled receptor-like"/>
    <property type="match status" value="1"/>
</dbReference>
<dbReference type="InParanoid" id="A0A803SL84"/>
<evidence type="ECO:0000256" key="7">
    <source>
        <dbReference type="ARBA" id="ARBA00023040"/>
    </source>
</evidence>
<dbReference type="GO" id="GO:0004930">
    <property type="term" value="F:G protein-coupled receptor activity"/>
    <property type="evidence" value="ECO:0007669"/>
    <property type="project" value="UniProtKB-KW"/>
</dbReference>
<feature type="transmembrane region" description="Helical" evidence="13">
    <location>
        <begin position="127"/>
        <end position="146"/>
    </location>
</feature>
<comment type="similarity">
    <text evidence="2 11">Belongs to the G-protein coupled receptor T2R family.</text>
</comment>
<feature type="transmembrane region" description="Helical" evidence="13">
    <location>
        <begin position="261"/>
        <end position="281"/>
    </location>
</feature>
<reference evidence="14" key="2">
    <citation type="submission" date="2025-08" db="UniProtKB">
        <authorList>
            <consortium name="Ensembl"/>
        </authorList>
    </citation>
    <scope>IDENTIFICATION</scope>
</reference>
<dbReference type="Proteomes" id="UP000001646">
    <property type="component" value="Chromosome 2"/>
</dbReference>
<keyword evidence="6 13" id="KW-1133">Transmembrane helix</keyword>
<dbReference type="GeneTree" id="ENSGT01150000286961"/>
<evidence type="ECO:0000313" key="15">
    <source>
        <dbReference type="Proteomes" id="UP000001646"/>
    </source>
</evidence>
<comment type="subcellular location">
    <subcellularLocation>
        <location evidence="1 12">Membrane</location>
        <topology evidence="1 12">Multi-pass membrane protein</topology>
    </subcellularLocation>
</comment>
<evidence type="ECO:0000256" key="1">
    <source>
        <dbReference type="ARBA" id="ARBA00004141"/>
    </source>
</evidence>
<accession>A0A803SL84</accession>
<dbReference type="InterPro" id="IPR007960">
    <property type="entry name" value="TAS2R"/>
</dbReference>
<feature type="transmembrane region" description="Helical" evidence="13">
    <location>
        <begin position="179"/>
        <end position="204"/>
    </location>
</feature>
<evidence type="ECO:0000256" key="3">
    <source>
        <dbReference type="ARBA" id="ARBA00022480"/>
    </source>
</evidence>
<reference evidence="14 15" key="1">
    <citation type="submission" date="2009-12" db="EMBL/GenBank/DDBJ databases">
        <title>The Genome Sequence of Anolis carolinensis (Green Anole Lizard).</title>
        <authorList>
            <consortium name="The Genome Sequencing Platform"/>
            <person name="Di Palma F."/>
            <person name="Alfoldi J."/>
            <person name="Heiman D."/>
            <person name="Young S."/>
            <person name="Grabherr M."/>
            <person name="Johnson J."/>
            <person name="Lander E.S."/>
            <person name="Lindblad-Toh K."/>
        </authorList>
    </citation>
    <scope>NUCLEOTIDE SEQUENCE [LARGE SCALE GENOMIC DNA]</scope>
    <source>
        <strain evidence="14 15">JBL SC #1</strain>
    </source>
</reference>
<keyword evidence="9 12" id="KW-0675">Receptor</keyword>
<keyword evidence="10 12" id="KW-0807">Transducer</keyword>
<dbReference type="GO" id="GO:0016020">
    <property type="term" value="C:membrane"/>
    <property type="evidence" value="ECO:0000318"/>
    <property type="project" value="GO_Central"/>
</dbReference>
<dbReference type="GO" id="GO:0001580">
    <property type="term" value="P:detection of chemical stimulus involved in sensory perception of bitter taste"/>
    <property type="evidence" value="ECO:0000318"/>
    <property type="project" value="GO_Central"/>
</dbReference>
<sequence length="309" mass="35080">MERRAVFFPVIIFVVVLADFVVGGLISNGFIVKVIINEWILYKCFTANEQLLLSLSISNFTITILMLISFFLQNQVNSYTRIQTSFSYSVVVFRSWLTVWLSVFYCIKITTSTHFLFLWCKLRISWLIPRLLVGSAIISFVSIYAFRDILIPSHSNTTATNTSMIQEWRLPQLVDSFKVFFLSAGSACPVLMMVLFSTVAVGSLCRHICRMTGKESRFRNPQTEAHIKAAGTVILLLLFHVSFYMAETISLTINIRTKHDIFVVVLTVVYPPAQAAILVLVNPKLKQAATHILLKISQEQTRHTVCSHI</sequence>
<keyword evidence="7 12" id="KW-0297">G-protein coupled receptor</keyword>
<name>A0A803SL84_ANOCA</name>
<evidence type="ECO:0000256" key="12">
    <source>
        <dbReference type="RuleBase" id="RU004424"/>
    </source>
</evidence>
<feature type="transmembrane region" description="Helical" evidence="13">
    <location>
        <begin position="85"/>
        <end position="107"/>
    </location>
</feature>
<evidence type="ECO:0000256" key="10">
    <source>
        <dbReference type="ARBA" id="ARBA00023224"/>
    </source>
</evidence>
<keyword evidence="4 12" id="KW-0716">Sensory transduction</keyword>
<dbReference type="Ensembl" id="ENSACAT00000042420.1">
    <property type="protein sequence ID" value="ENSACAP00000023724.1"/>
    <property type="gene ID" value="ENSACAG00000039076.1"/>
</dbReference>
<keyword evidence="3 12" id="KW-0919">Taste</keyword>
<dbReference type="PANTHER" id="PTHR11394">
    <property type="entry name" value="TASTE RECEPTOR TYPE 2"/>
    <property type="match status" value="1"/>
</dbReference>
<keyword evidence="15" id="KW-1185">Reference proteome</keyword>
<evidence type="ECO:0000256" key="13">
    <source>
        <dbReference type="SAM" id="Phobius"/>
    </source>
</evidence>
<evidence type="ECO:0000256" key="4">
    <source>
        <dbReference type="ARBA" id="ARBA00022606"/>
    </source>
</evidence>
<feature type="transmembrane region" description="Helical" evidence="13">
    <location>
        <begin position="6"/>
        <end position="31"/>
    </location>
</feature>
<evidence type="ECO:0000256" key="9">
    <source>
        <dbReference type="ARBA" id="ARBA00023170"/>
    </source>
</evidence>
<evidence type="ECO:0000256" key="5">
    <source>
        <dbReference type="ARBA" id="ARBA00022692"/>
    </source>
</evidence>
<evidence type="ECO:0000256" key="11">
    <source>
        <dbReference type="RuleBase" id="RU004423"/>
    </source>
</evidence>
<feature type="transmembrane region" description="Helical" evidence="13">
    <location>
        <begin position="225"/>
        <end position="246"/>
    </location>
</feature>
<dbReference type="Pfam" id="PF05296">
    <property type="entry name" value="TAS2R"/>
    <property type="match status" value="1"/>
</dbReference>
<feature type="transmembrane region" description="Helical" evidence="13">
    <location>
        <begin position="51"/>
        <end position="73"/>
    </location>
</feature>
<proteinExistence type="inferred from homology"/>
<reference evidence="14" key="3">
    <citation type="submission" date="2025-09" db="UniProtKB">
        <authorList>
            <consortium name="Ensembl"/>
        </authorList>
    </citation>
    <scope>IDENTIFICATION</scope>
</reference>
<dbReference type="PANTHER" id="PTHR11394:SF47">
    <property type="entry name" value="TASTE RECEPTOR TYPE 2 MEMBER 40"/>
    <property type="match status" value="1"/>
</dbReference>
<evidence type="ECO:0000256" key="8">
    <source>
        <dbReference type="ARBA" id="ARBA00023136"/>
    </source>
</evidence>
<keyword evidence="8 12" id="KW-0472">Membrane</keyword>
<keyword evidence="5 12" id="KW-0812">Transmembrane</keyword>
<evidence type="ECO:0000313" key="14">
    <source>
        <dbReference type="Ensembl" id="ENSACAP00000023724.1"/>
    </source>
</evidence>
<dbReference type="AlphaFoldDB" id="A0A803SL84"/>
<dbReference type="GO" id="GO:0033038">
    <property type="term" value="F:bitter taste receptor activity"/>
    <property type="evidence" value="ECO:0000318"/>
    <property type="project" value="GO_Central"/>
</dbReference>
<evidence type="ECO:0000256" key="6">
    <source>
        <dbReference type="ARBA" id="ARBA00022989"/>
    </source>
</evidence>
<protein>
    <recommendedName>
        <fullName evidence="12">Taste receptor type 2</fullName>
    </recommendedName>
</protein>